<accession>A0ACB8ZAM5</accession>
<evidence type="ECO:0000313" key="2">
    <source>
        <dbReference type="Proteomes" id="UP001055879"/>
    </source>
</evidence>
<organism evidence="1 2">
    <name type="scientific">Arctium lappa</name>
    <name type="common">Greater burdock</name>
    <name type="synonym">Lappa major</name>
    <dbReference type="NCBI Taxonomy" id="4217"/>
    <lineage>
        <taxon>Eukaryota</taxon>
        <taxon>Viridiplantae</taxon>
        <taxon>Streptophyta</taxon>
        <taxon>Embryophyta</taxon>
        <taxon>Tracheophyta</taxon>
        <taxon>Spermatophyta</taxon>
        <taxon>Magnoliopsida</taxon>
        <taxon>eudicotyledons</taxon>
        <taxon>Gunneridae</taxon>
        <taxon>Pentapetalae</taxon>
        <taxon>asterids</taxon>
        <taxon>campanulids</taxon>
        <taxon>Asterales</taxon>
        <taxon>Asteraceae</taxon>
        <taxon>Carduoideae</taxon>
        <taxon>Cardueae</taxon>
        <taxon>Arctiinae</taxon>
        <taxon>Arctium</taxon>
    </lineage>
</organism>
<gene>
    <name evidence="1" type="ORF">L6452_33036</name>
</gene>
<reference evidence="1 2" key="2">
    <citation type="journal article" date="2022" name="Mol. Ecol. Resour.">
        <title>The genomes of chicory, endive, great burdock and yacon provide insights into Asteraceae paleo-polyploidization history and plant inulin production.</title>
        <authorList>
            <person name="Fan W."/>
            <person name="Wang S."/>
            <person name="Wang H."/>
            <person name="Wang A."/>
            <person name="Jiang F."/>
            <person name="Liu H."/>
            <person name="Zhao H."/>
            <person name="Xu D."/>
            <person name="Zhang Y."/>
        </authorList>
    </citation>
    <scope>NUCLEOTIDE SEQUENCE [LARGE SCALE GENOMIC DNA]</scope>
    <source>
        <strain evidence="2">cv. Niubang</strain>
    </source>
</reference>
<proteinExistence type="predicted"/>
<evidence type="ECO:0000313" key="1">
    <source>
        <dbReference type="EMBL" id="KAI3693205.1"/>
    </source>
</evidence>
<name>A0ACB8ZAM5_ARCLA</name>
<protein>
    <submittedName>
        <fullName evidence="1">Uncharacterized protein</fullName>
    </submittedName>
</protein>
<reference evidence="2" key="1">
    <citation type="journal article" date="2022" name="Mol. Ecol. Resour.">
        <title>The genomes of chicory, endive, great burdock and yacon provide insights into Asteraceae palaeo-polyploidization history and plant inulin production.</title>
        <authorList>
            <person name="Fan W."/>
            <person name="Wang S."/>
            <person name="Wang H."/>
            <person name="Wang A."/>
            <person name="Jiang F."/>
            <person name="Liu H."/>
            <person name="Zhao H."/>
            <person name="Xu D."/>
            <person name="Zhang Y."/>
        </authorList>
    </citation>
    <scope>NUCLEOTIDE SEQUENCE [LARGE SCALE GENOMIC DNA]</scope>
    <source>
        <strain evidence="2">cv. Niubang</strain>
    </source>
</reference>
<sequence length="865" mass="97369">MSERVTRSRSVVNPEMDRENEVIAGEQITKVNPTAIQGKSRGRPKGKAVQKTATQIGVSNVGTRGGKTSRDIRQIESVEIRDDQEESHQESSASVRGRKQTGNRGKGRTQGFVTQETFAAEMGKLQETLNALLAQRTNEVSASREKSEDKVATEVAESPVTAMGSHPQSGPIVSVKVVTGRGCSFKEFAACKPPSYKGECDPVVAIRWIKSMELAFDTSKCAEEDKVVYALSMLKDEAVMWWDVESGGQGSSVAKEMVWSEFVKVFKAQFCPLAAVKKLEEEFLGLEQKGMSVREYTTKFIEKSRFAGIYVPNEERRVERFVFGLRSDIREFVSNKEPLTFQMAVNAAEMREKEKNRQATERSGDKRKWEGTVRDFKPVKSVKFDQRSCGSPDHIRPNCPQLKKGTVGGSIEKGSEKKGEPAKARARVFNMSAEEASEIPDVVTGTFFIDSNYAKVLFDSGANRSFVSPNFVHKLNVKPKKLKRELKVEVADNSQILVEEVYDGSSIVIDGQAFPLRLYPMGMGEFDVIVGMDWLASNDAYIVCNKKLIRIAQPGKEEIVVFGDRRDRKSCLISMIKAKKCLIKGCVGFLAYVIDAKKEKKGLESVPVVSEFPEVFPEDLTTLPPDRQVEFRIDLVPGAAPIARAPYRLAPAEMKEMMTQLQELLDKGFIRPSTSPWGAPVLFVKKKDGSMRMCIDYRELNKLTIKNKYPLPRIDDLFDQLQGASYFSKIDLRSGYHQLKVREEDVSKNAFRTRYGHYEFLVMPFGLTNAPATFMDLMNRVCSPFLDKYVIVFIDDILIYSRSKEDHETHLRAILELLKREKLYAKFSKCEFWLKEVQFLGHVVSKDGIQVDPAKIEAIKGTSLE</sequence>
<keyword evidence="2" id="KW-1185">Reference proteome</keyword>
<dbReference type="Proteomes" id="UP001055879">
    <property type="component" value="Linkage Group LG11"/>
</dbReference>
<comment type="caution">
    <text evidence="1">The sequence shown here is derived from an EMBL/GenBank/DDBJ whole genome shotgun (WGS) entry which is preliminary data.</text>
</comment>
<dbReference type="EMBL" id="CM042057">
    <property type="protein sequence ID" value="KAI3693205.1"/>
    <property type="molecule type" value="Genomic_DNA"/>
</dbReference>